<dbReference type="EMBL" id="CP155447">
    <property type="protein sequence ID" value="XBH04542.1"/>
    <property type="molecule type" value="Genomic_DNA"/>
</dbReference>
<keyword evidence="2" id="KW-0540">Nuclease</keyword>
<organism evidence="2">
    <name type="scientific">Singulisphaera sp. Ch08</name>
    <dbReference type="NCBI Taxonomy" id="3120278"/>
    <lineage>
        <taxon>Bacteria</taxon>
        <taxon>Pseudomonadati</taxon>
        <taxon>Planctomycetota</taxon>
        <taxon>Planctomycetia</taxon>
        <taxon>Isosphaerales</taxon>
        <taxon>Isosphaeraceae</taxon>
        <taxon>Singulisphaera</taxon>
    </lineage>
</organism>
<proteinExistence type="predicted"/>
<dbReference type="InterPro" id="IPR012296">
    <property type="entry name" value="Nuclease_put_TT1808"/>
</dbReference>
<name>A0AAU7CHC7_9BACT</name>
<evidence type="ECO:0000259" key="1">
    <source>
        <dbReference type="Pfam" id="PF05685"/>
    </source>
</evidence>
<dbReference type="CDD" id="cd06260">
    <property type="entry name" value="DUF820-like"/>
    <property type="match status" value="1"/>
</dbReference>
<dbReference type="SUPFAM" id="SSF52980">
    <property type="entry name" value="Restriction endonuclease-like"/>
    <property type="match status" value="1"/>
</dbReference>
<dbReference type="GO" id="GO:0004519">
    <property type="term" value="F:endonuclease activity"/>
    <property type="evidence" value="ECO:0007669"/>
    <property type="project" value="UniProtKB-KW"/>
</dbReference>
<evidence type="ECO:0000313" key="2">
    <source>
        <dbReference type="EMBL" id="XBH04542.1"/>
    </source>
</evidence>
<dbReference type="AlphaFoldDB" id="A0AAU7CHC7"/>
<dbReference type="RefSeq" id="WP_406697314.1">
    <property type="nucleotide sequence ID" value="NZ_CP155447.1"/>
</dbReference>
<keyword evidence="2" id="KW-0255">Endonuclease</keyword>
<dbReference type="PANTHER" id="PTHR35400">
    <property type="entry name" value="SLR1083 PROTEIN"/>
    <property type="match status" value="1"/>
</dbReference>
<accession>A0AAU7CHC7</accession>
<reference evidence="2" key="1">
    <citation type="submission" date="2024-05" db="EMBL/GenBank/DDBJ databases">
        <title>Planctomycetes of the genus Singulisphaera possess chitinolytic capabilities.</title>
        <authorList>
            <person name="Ivanova A."/>
        </authorList>
    </citation>
    <scope>NUCLEOTIDE SEQUENCE</scope>
    <source>
        <strain evidence="2">Ch08T</strain>
    </source>
</reference>
<sequence length="189" mass="21121">MASSSPLYETYRFSVEDYHRMAEAGILVEDARVELIEGEIVTKRPIGSRHLACVDRLTGLLARGVGFRAILRVQGSIRLGDRSEPEPDLVLLRPRQDYYAAIPATPGDVLTLIEVMDSSAGYDREIKLGLYAREEVAEVWLVDLNKEWIEVHRRPISGVHTEIQIRPRGESVSPEAFPDLVLAVDSILG</sequence>
<dbReference type="InterPro" id="IPR011335">
    <property type="entry name" value="Restrct_endonuc-II-like"/>
</dbReference>
<dbReference type="InterPro" id="IPR008538">
    <property type="entry name" value="Uma2"/>
</dbReference>
<keyword evidence="2" id="KW-0378">Hydrolase</keyword>
<dbReference type="PANTHER" id="PTHR35400:SF1">
    <property type="entry name" value="SLR1083 PROTEIN"/>
    <property type="match status" value="1"/>
</dbReference>
<feature type="domain" description="Putative restriction endonuclease" evidence="1">
    <location>
        <begin position="15"/>
        <end position="184"/>
    </location>
</feature>
<gene>
    <name evidence="2" type="ORF">V5E97_00570</name>
</gene>
<protein>
    <submittedName>
        <fullName evidence="2">Uma2 family endonuclease</fullName>
    </submittedName>
</protein>
<dbReference type="Gene3D" id="3.90.1570.10">
    <property type="entry name" value="tt1808, chain A"/>
    <property type="match status" value="1"/>
</dbReference>
<dbReference type="Pfam" id="PF05685">
    <property type="entry name" value="Uma2"/>
    <property type="match status" value="1"/>
</dbReference>